<name>A0A2V4BNY5_9FLAO</name>
<sequence>MEYYILDEVAGNQDIPYIGELPEELDMINVIMGKPLSLNLPIRLPVKIDDESVVVYPDMMTADIPLFSKKLKNLLDGLGINNINYFPVELFDEASGKVVAHYYLGIINGLIKCLKSGVETSPAGRRIIKNPIIDPTLTDGQMLFRLYERPLLIIIDSYVKEGIERAGLQWVSVIKTEDYISL</sequence>
<evidence type="ECO:0000313" key="2">
    <source>
        <dbReference type="Proteomes" id="UP000247903"/>
    </source>
</evidence>
<dbReference type="Proteomes" id="UP000247903">
    <property type="component" value="Unassembled WGS sequence"/>
</dbReference>
<evidence type="ECO:0000313" key="1">
    <source>
        <dbReference type="EMBL" id="PXY40242.1"/>
    </source>
</evidence>
<dbReference type="OrthoDB" id="340385at2"/>
<accession>A0A2V4BNY5</accession>
<keyword evidence="2" id="KW-1185">Reference proteome</keyword>
<protein>
    <submittedName>
        <fullName evidence="1">Uncharacterized protein</fullName>
    </submittedName>
</protein>
<organism evidence="1 2">
    <name type="scientific">Flavobacterium cheongpyeongense</name>
    <dbReference type="NCBI Taxonomy" id="2212651"/>
    <lineage>
        <taxon>Bacteria</taxon>
        <taxon>Pseudomonadati</taxon>
        <taxon>Bacteroidota</taxon>
        <taxon>Flavobacteriia</taxon>
        <taxon>Flavobacteriales</taxon>
        <taxon>Flavobacteriaceae</taxon>
        <taxon>Flavobacterium</taxon>
    </lineage>
</organism>
<proteinExistence type="predicted"/>
<dbReference type="EMBL" id="QJHK01000011">
    <property type="protein sequence ID" value="PXY40242.1"/>
    <property type="molecule type" value="Genomic_DNA"/>
</dbReference>
<comment type="caution">
    <text evidence="1">The sequence shown here is derived from an EMBL/GenBank/DDBJ whole genome shotgun (WGS) entry which is preliminary data.</text>
</comment>
<reference evidence="1 2" key="1">
    <citation type="submission" date="2018-05" db="EMBL/GenBank/DDBJ databases">
        <title>Flavobacterium sp. strain IMCC34759, incomplete genome.</title>
        <authorList>
            <person name="Joung Y."/>
            <person name="Cho J."/>
        </authorList>
    </citation>
    <scope>NUCLEOTIDE SEQUENCE [LARGE SCALE GENOMIC DNA]</scope>
    <source>
        <strain evidence="1 2">IMCC34759</strain>
    </source>
</reference>
<dbReference type="RefSeq" id="WP_110307068.1">
    <property type="nucleotide sequence ID" value="NZ_QJHK01000011.1"/>
</dbReference>
<dbReference type="AlphaFoldDB" id="A0A2V4BNY5"/>
<gene>
    <name evidence="1" type="ORF">DMB65_12965</name>
</gene>